<dbReference type="RefSeq" id="WP_126980224.1">
    <property type="nucleotide sequence ID" value="NZ_CAWUGC010000016.1"/>
</dbReference>
<dbReference type="SUPFAM" id="SSF55729">
    <property type="entry name" value="Acyl-CoA N-acyltransferases (Nat)"/>
    <property type="match status" value="1"/>
</dbReference>
<feature type="domain" description="N-acetyltransferase" evidence="1">
    <location>
        <begin position="13"/>
        <end position="170"/>
    </location>
</feature>
<dbReference type="PANTHER" id="PTHR43305:SF1">
    <property type="entry name" value="FAMILY N-ACETYLTRANSFERASE, PUTATIVE (AFU_ORTHOLOGUE AFUA_2G01380)-RELATED"/>
    <property type="match status" value="1"/>
</dbReference>
<evidence type="ECO:0000259" key="1">
    <source>
        <dbReference type="PROSITE" id="PS51186"/>
    </source>
</evidence>
<accession>A0A433SC58</accession>
<dbReference type="PROSITE" id="PS51186">
    <property type="entry name" value="GNAT"/>
    <property type="match status" value="1"/>
</dbReference>
<dbReference type="InterPro" id="IPR052777">
    <property type="entry name" value="Acetyltransferase_Enz"/>
</dbReference>
<proteinExistence type="predicted"/>
<keyword evidence="2" id="KW-0012">Acyltransferase</keyword>
<dbReference type="GO" id="GO:0047663">
    <property type="term" value="F:aminoglycoside 6'-N-acetyltransferase activity"/>
    <property type="evidence" value="ECO:0007669"/>
    <property type="project" value="UniProtKB-EC"/>
</dbReference>
<dbReference type="OrthoDB" id="70840at2"/>
<dbReference type="AlphaFoldDB" id="A0A433SC58"/>
<keyword evidence="3" id="KW-1185">Reference proteome</keyword>
<dbReference type="EMBL" id="PQSP01000005">
    <property type="protein sequence ID" value="RUS66310.1"/>
    <property type="molecule type" value="Genomic_DNA"/>
</dbReference>
<organism evidence="2 3">
    <name type="scientific">Saezia sanguinis</name>
    <dbReference type="NCBI Taxonomy" id="1965230"/>
    <lineage>
        <taxon>Bacteria</taxon>
        <taxon>Pseudomonadati</taxon>
        <taxon>Pseudomonadota</taxon>
        <taxon>Betaproteobacteria</taxon>
        <taxon>Burkholderiales</taxon>
        <taxon>Saeziaceae</taxon>
        <taxon>Saezia</taxon>
    </lineage>
</organism>
<dbReference type="Gene3D" id="3.40.630.30">
    <property type="match status" value="1"/>
</dbReference>
<name>A0A433SC58_9BURK</name>
<sequence>MDSESLPASLPDIVLRPLSTERDISLAREIFQEYALSLGFDLSFQDFENELATLPGDYAEPDGLVLLAFVDEHLAGCGAFRPQRDCDYANACEMKRLYVRPSFRGFGVGRQLTEALLECAKNTGYTTMLLDTMDQMDLARELYRSLGFEEIPPYYFNPMPGTHYLKAELV</sequence>
<evidence type="ECO:0000313" key="2">
    <source>
        <dbReference type="EMBL" id="RUS66310.1"/>
    </source>
</evidence>
<dbReference type="PANTHER" id="PTHR43305">
    <property type="entry name" value="FAMILY N-ACETYLTRANSFERASE, PUTATIVE (AFU_ORTHOLOGUE AFUA_2G01380)-RELATED"/>
    <property type="match status" value="1"/>
</dbReference>
<dbReference type="EC" id="2.3.1.82" evidence="2"/>
<dbReference type="CDD" id="cd04301">
    <property type="entry name" value="NAT_SF"/>
    <property type="match status" value="1"/>
</dbReference>
<reference evidence="2 3" key="1">
    <citation type="submission" date="2018-01" db="EMBL/GenBank/DDBJ databases">
        <title>Saezia sanguinis gen. nov., sp. nov., in the order Burkholderiales isolated from human blood.</title>
        <authorList>
            <person name="Medina-Pascual M.J."/>
            <person name="Valdezate S."/>
            <person name="Monzon S."/>
            <person name="Cuesta I."/>
            <person name="Carrasco G."/>
            <person name="Villalon P."/>
            <person name="Saez-Nieto J.A."/>
        </authorList>
    </citation>
    <scope>NUCLEOTIDE SEQUENCE [LARGE SCALE GENOMIC DNA]</scope>
    <source>
        <strain evidence="2 3">CNM695-12</strain>
    </source>
</reference>
<keyword evidence="2" id="KW-0808">Transferase</keyword>
<gene>
    <name evidence="2" type="ORF">CUZ56_02036</name>
</gene>
<comment type="caution">
    <text evidence="2">The sequence shown here is derived from an EMBL/GenBank/DDBJ whole genome shotgun (WGS) entry which is preliminary data.</text>
</comment>
<dbReference type="InterPro" id="IPR000182">
    <property type="entry name" value="GNAT_dom"/>
</dbReference>
<protein>
    <submittedName>
        <fullName evidence="2">Aminoglycoside N(6')-acetyltransferase type 1</fullName>
        <ecNumber evidence="2">2.3.1.82</ecNumber>
    </submittedName>
</protein>
<dbReference type="Proteomes" id="UP000286947">
    <property type="component" value="Unassembled WGS sequence"/>
</dbReference>
<dbReference type="InterPro" id="IPR016181">
    <property type="entry name" value="Acyl_CoA_acyltransferase"/>
</dbReference>
<evidence type="ECO:0000313" key="3">
    <source>
        <dbReference type="Proteomes" id="UP000286947"/>
    </source>
</evidence>
<dbReference type="Pfam" id="PF00583">
    <property type="entry name" value="Acetyltransf_1"/>
    <property type="match status" value="1"/>
</dbReference>